<evidence type="ECO:0000313" key="2">
    <source>
        <dbReference type="EMBL" id="KAL1903332.1"/>
    </source>
</evidence>
<dbReference type="SMART" id="SM00849">
    <property type="entry name" value="Lactamase_B"/>
    <property type="match status" value="1"/>
</dbReference>
<proteinExistence type="predicted"/>
<dbReference type="Proteomes" id="UP001583186">
    <property type="component" value="Unassembled WGS sequence"/>
</dbReference>
<keyword evidence="3" id="KW-1185">Reference proteome</keyword>
<organism evidence="2 3">
    <name type="scientific">Sporothrix stenoceras</name>
    <dbReference type="NCBI Taxonomy" id="5173"/>
    <lineage>
        <taxon>Eukaryota</taxon>
        <taxon>Fungi</taxon>
        <taxon>Dikarya</taxon>
        <taxon>Ascomycota</taxon>
        <taxon>Pezizomycotina</taxon>
        <taxon>Sordariomycetes</taxon>
        <taxon>Sordariomycetidae</taxon>
        <taxon>Ophiostomatales</taxon>
        <taxon>Ophiostomataceae</taxon>
        <taxon>Sporothrix</taxon>
    </lineage>
</organism>
<dbReference type="InterPro" id="IPR036866">
    <property type="entry name" value="RibonucZ/Hydroxyglut_hydro"/>
</dbReference>
<dbReference type="InterPro" id="IPR001279">
    <property type="entry name" value="Metallo-B-lactamas"/>
</dbReference>
<dbReference type="PANTHER" id="PTHR36839">
    <property type="entry name" value="METALLO-BETA-LACTAMASE FAMILY PROTEIN (AFU_ORTHOLOGUE AFUA_5G12770)"/>
    <property type="match status" value="1"/>
</dbReference>
<feature type="domain" description="Metallo-beta-lactamase" evidence="1">
    <location>
        <begin position="75"/>
        <end position="246"/>
    </location>
</feature>
<name>A0ABR3ZT99_9PEZI</name>
<accession>A0ABR3ZT99</accession>
<evidence type="ECO:0000259" key="1">
    <source>
        <dbReference type="SMART" id="SM00849"/>
    </source>
</evidence>
<dbReference type="PANTHER" id="PTHR36839:SF1">
    <property type="entry name" value="METALLO-BETA-LACTAMASE FAMILY PROTEIN (AFU_ORTHOLOGUE AFUA_5G12770)"/>
    <property type="match status" value="1"/>
</dbReference>
<dbReference type="Gene3D" id="3.60.15.10">
    <property type="entry name" value="Ribonuclease Z/Hydroxyacylglutathione hydrolase-like"/>
    <property type="match status" value="1"/>
</dbReference>
<gene>
    <name evidence="2" type="ORF">Sste5346_000617</name>
</gene>
<dbReference type="EMBL" id="JAWCUI010000002">
    <property type="protein sequence ID" value="KAL1903332.1"/>
    <property type="molecule type" value="Genomic_DNA"/>
</dbReference>
<evidence type="ECO:0000313" key="3">
    <source>
        <dbReference type="Proteomes" id="UP001583186"/>
    </source>
</evidence>
<protein>
    <recommendedName>
        <fullName evidence="1">Metallo-beta-lactamase domain-containing protein</fullName>
    </recommendedName>
</protein>
<dbReference type="Pfam" id="PF00753">
    <property type="entry name" value="Lactamase_B"/>
    <property type="match status" value="1"/>
</dbReference>
<sequence>MDLMICGMCGAQHDTRAIKSCKVCDDPRQYVPPEGQTWTTLREMQRSKKYQNLLVPDKYDSGVVSIYTTPQVAIGQRALLLCTEKGNLLWDCITYLDDDTVRAVNDLGGIAAIVISHPHYYSTALHWAAAFDCKVYLSAEDSDWIMRRGDAHVLWDGPRMDFLDGQFTAAKVGGHFPGSSVLLWKDRKKLFVADSITVIPSGVYHVNRPPNTASFTFMWSYPNMEAVLLKLTSKIPLPPEEVYQIWKSVEDLDFEDTHGAFITRDTRGESKQRMLDSAKLFIKFMGYIDHPIHKVTL</sequence>
<comment type="caution">
    <text evidence="2">The sequence shown here is derived from an EMBL/GenBank/DDBJ whole genome shotgun (WGS) entry which is preliminary data.</text>
</comment>
<reference evidence="2 3" key="1">
    <citation type="journal article" date="2024" name="IMA Fungus">
        <title>IMA Genome - F19 : A genome assembly and annotation guide to empower mycologists, including annotated draft genome sequences of Ceratocystis pirilliformis, Diaporthe australafricana, Fusarium ophioides, Paecilomyces lecythidis, and Sporothrix stenoceras.</title>
        <authorList>
            <person name="Aylward J."/>
            <person name="Wilson A.M."/>
            <person name="Visagie C.M."/>
            <person name="Spraker J."/>
            <person name="Barnes I."/>
            <person name="Buitendag C."/>
            <person name="Ceriani C."/>
            <person name="Del Mar Angel L."/>
            <person name="du Plessis D."/>
            <person name="Fuchs T."/>
            <person name="Gasser K."/>
            <person name="Kramer D."/>
            <person name="Li W."/>
            <person name="Munsamy K."/>
            <person name="Piso A."/>
            <person name="Price J.L."/>
            <person name="Sonnekus B."/>
            <person name="Thomas C."/>
            <person name="van der Nest A."/>
            <person name="van Dijk A."/>
            <person name="van Heerden A."/>
            <person name="van Vuuren N."/>
            <person name="Yilmaz N."/>
            <person name="Duong T.A."/>
            <person name="van der Merwe N.A."/>
            <person name="Wingfield M.J."/>
            <person name="Wingfield B.D."/>
        </authorList>
    </citation>
    <scope>NUCLEOTIDE SEQUENCE [LARGE SCALE GENOMIC DNA]</scope>
    <source>
        <strain evidence="2 3">CMW 5346</strain>
    </source>
</reference>
<dbReference type="SUPFAM" id="SSF56281">
    <property type="entry name" value="Metallo-hydrolase/oxidoreductase"/>
    <property type="match status" value="1"/>
</dbReference>